<dbReference type="OrthoDB" id="9762169at2"/>
<gene>
    <name evidence="12" type="ordered locus">RHA1_ro00696</name>
</gene>
<dbReference type="Gene3D" id="3.30.200.20">
    <property type="entry name" value="Phosphorylase Kinase, domain 1"/>
    <property type="match status" value="1"/>
</dbReference>
<accession>Q0SIV5</accession>
<comment type="catalytic activity">
    <reaction evidence="8">
        <text>L-seryl-[protein] + ATP = O-phospho-L-seryl-[protein] + ADP + H(+)</text>
        <dbReference type="Rhea" id="RHEA:17989"/>
        <dbReference type="Rhea" id="RHEA-COMP:9863"/>
        <dbReference type="Rhea" id="RHEA-COMP:11604"/>
        <dbReference type="ChEBI" id="CHEBI:15378"/>
        <dbReference type="ChEBI" id="CHEBI:29999"/>
        <dbReference type="ChEBI" id="CHEBI:30616"/>
        <dbReference type="ChEBI" id="CHEBI:83421"/>
        <dbReference type="ChEBI" id="CHEBI:456216"/>
        <dbReference type="EC" id="2.7.11.1"/>
    </reaction>
</comment>
<keyword evidence="5 12" id="KW-0418">Kinase</keyword>
<reference evidence="13" key="1">
    <citation type="journal article" date="2006" name="Proc. Natl. Acad. Sci. U.S.A.">
        <title>The complete genome of Rhodococcus sp. RHA1 provides insights into a catabolic powerhouse.</title>
        <authorList>
            <person name="McLeod M.P."/>
            <person name="Warren R.L."/>
            <person name="Hsiao W.W.L."/>
            <person name="Araki N."/>
            <person name="Myhre M."/>
            <person name="Fernandes C."/>
            <person name="Miyazawa D."/>
            <person name="Wong W."/>
            <person name="Lillquist A.L."/>
            <person name="Wang D."/>
            <person name="Dosanjh M."/>
            <person name="Hara H."/>
            <person name="Petrescu A."/>
            <person name="Morin R.D."/>
            <person name="Yang G."/>
            <person name="Stott J.M."/>
            <person name="Schein J.E."/>
            <person name="Shin H."/>
            <person name="Smailus D."/>
            <person name="Siddiqui A.S."/>
            <person name="Marra M.A."/>
            <person name="Jones S.J.M."/>
            <person name="Holt R."/>
            <person name="Brinkman F.S.L."/>
            <person name="Miyauchi K."/>
            <person name="Fukuda M."/>
            <person name="Davies J.E."/>
            <person name="Mohn W.W."/>
            <person name="Eltis L.D."/>
        </authorList>
    </citation>
    <scope>NUCLEOTIDE SEQUENCE [LARGE SCALE GENOMIC DNA]</scope>
    <source>
        <strain evidence="13">RHA1</strain>
    </source>
</reference>
<dbReference type="PROSITE" id="PS50011">
    <property type="entry name" value="PROTEIN_KINASE_DOM"/>
    <property type="match status" value="1"/>
</dbReference>
<dbReference type="SUPFAM" id="SSF56112">
    <property type="entry name" value="Protein kinase-like (PK-like)"/>
    <property type="match status" value="1"/>
</dbReference>
<keyword evidence="10" id="KW-0812">Transmembrane</keyword>
<dbReference type="PANTHER" id="PTHR43289">
    <property type="entry name" value="MITOGEN-ACTIVATED PROTEIN KINASE KINASE KINASE 20-RELATED"/>
    <property type="match status" value="1"/>
</dbReference>
<dbReference type="EC" id="2.7.11.1" evidence="1"/>
<dbReference type="KEGG" id="rha:RHA1_ro00696"/>
<evidence type="ECO:0000256" key="1">
    <source>
        <dbReference type="ARBA" id="ARBA00012513"/>
    </source>
</evidence>
<keyword evidence="3" id="KW-0808">Transferase</keyword>
<evidence type="ECO:0000256" key="6">
    <source>
        <dbReference type="ARBA" id="ARBA00022840"/>
    </source>
</evidence>
<keyword evidence="10" id="KW-0472">Membrane</keyword>
<keyword evidence="6" id="KW-0067">ATP-binding</keyword>
<evidence type="ECO:0000256" key="10">
    <source>
        <dbReference type="SAM" id="Phobius"/>
    </source>
</evidence>
<dbReference type="Pfam" id="PF00069">
    <property type="entry name" value="Pkinase"/>
    <property type="match status" value="1"/>
</dbReference>
<keyword evidence="10" id="KW-1133">Transmembrane helix</keyword>
<dbReference type="PATRIC" id="fig|101510.16.peg.718"/>
<dbReference type="Gene3D" id="1.10.510.10">
    <property type="entry name" value="Transferase(Phosphotransferase) domain 1"/>
    <property type="match status" value="1"/>
</dbReference>
<dbReference type="InterPro" id="IPR008271">
    <property type="entry name" value="Ser/Thr_kinase_AS"/>
</dbReference>
<evidence type="ECO:0000256" key="2">
    <source>
        <dbReference type="ARBA" id="ARBA00022527"/>
    </source>
</evidence>
<dbReference type="RefSeq" id="WP_011593944.1">
    <property type="nucleotide sequence ID" value="NC_008268.1"/>
</dbReference>
<dbReference type="CDD" id="cd14014">
    <property type="entry name" value="STKc_PknB_like"/>
    <property type="match status" value="1"/>
</dbReference>
<feature type="compositionally biased region" description="Gly residues" evidence="9">
    <location>
        <begin position="383"/>
        <end position="434"/>
    </location>
</feature>
<organism evidence="12 13">
    <name type="scientific">Rhodococcus jostii (strain RHA1)</name>
    <dbReference type="NCBI Taxonomy" id="101510"/>
    <lineage>
        <taxon>Bacteria</taxon>
        <taxon>Bacillati</taxon>
        <taxon>Actinomycetota</taxon>
        <taxon>Actinomycetes</taxon>
        <taxon>Mycobacteriales</taxon>
        <taxon>Nocardiaceae</taxon>
        <taxon>Rhodococcus</taxon>
    </lineage>
</organism>
<sequence length="434" mass="44009">MSVSVVLAGRYELRGVLGRGGLADVYDGWDQRLARAVAVKVLRPEMASEPQTRRRFESEARLAATLNHPNVVAVHDSGDDHGAPYIVMERLPGRTLLDDLLAGPLPAPRARTILTQTLDALGAAHAAGILHRDIKPGNILFDAHGTVKVTDFGIAKSADTTHTTAGEVLGTVAYLSPDRITGKPASVTDDLYAVGVVGYEALAGHRPYTGDTILSLAHAIVHGHHEPLTAVRPDLAPTLTTVIERALSCDPQQRFATADQMRNDLANPRRMSPPPPTRVVTPVPSVAVPPRPPAPPRRSPGAGVILGAVAAVLVTIALLVLAVASQDEGSTTGSTSVPPPTAPAPSSYLTPAASPPATMISSEPTAPAPQIVAPNGTAPGAGVDTGGGNGNQGGGNQGNGQGGPGNGNQGNGNGGNGNSNGGNSGGGRGNGGGN</sequence>
<dbReference type="FunFam" id="3.30.200.20:FF:000035">
    <property type="entry name" value="Serine/threonine protein kinase Stk1"/>
    <property type="match status" value="1"/>
</dbReference>
<evidence type="ECO:0000256" key="3">
    <source>
        <dbReference type="ARBA" id="ARBA00022679"/>
    </source>
</evidence>
<dbReference type="eggNOG" id="COG0515">
    <property type="taxonomic scope" value="Bacteria"/>
</dbReference>
<dbReference type="PROSITE" id="PS00108">
    <property type="entry name" value="PROTEIN_KINASE_ST"/>
    <property type="match status" value="1"/>
</dbReference>
<evidence type="ECO:0000256" key="5">
    <source>
        <dbReference type="ARBA" id="ARBA00022777"/>
    </source>
</evidence>
<dbReference type="EMBL" id="CP000431">
    <property type="protein sequence ID" value="ABG92531.1"/>
    <property type="molecule type" value="Genomic_DNA"/>
</dbReference>
<evidence type="ECO:0000256" key="8">
    <source>
        <dbReference type="ARBA" id="ARBA00048679"/>
    </source>
</evidence>
<evidence type="ECO:0000256" key="7">
    <source>
        <dbReference type="ARBA" id="ARBA00047899"/>
    </source>
</evidence>
<dbReference type="GO" id="GO:0005524">
    <property type="term" value="F:ATP binding"/>
    <property type="evidence" value="ECO:0007669"/>
    <property type="project" value="UniProtKB-KW"/>
</dbReference>
<dbReference type="SMART" id="SM00220">
    <property type="entry name" value="S_TKc"/>
    <property type="match status" value="1"/>
</dbReference>
<feature type="region of interest" description="Disordered" evidence="9">
    <location>
        <begin position="328"/>
        <end position="434"/>
    </location>
</feature>
<dbReference type="Proteomes" id="UP000008710">
    <property type="component" value="Chromosome"/>
</dbReference>
<feature type="domain" description="Protein kinase" evidence="11">
    <location>
        <begin position="11"/>
        <end position="266"/>
    </location>
</feature>
<evidence type="ECO:0000256" key="4">
    <source>
        <dbReference type="ARBA" id="ARBA00022741"/>
    </source>
</evidence>
<dbReference type="InterPro" id="IPR011009">
    <property type="entry name" value="Kinase-like_dom_sf"/>
</dbReference>
<dbReference type="GO" id="GO:0004674">
    <property type="term" value="F:protein serine/threonine kinase activity"/>
    <property type="evidence" value="ECO:0007669"/>
    <property type="project" value="UniProtKB-KW"/>
</dbReference>
<dbReference type="PANTHER" id="PTHR43289:SF6">
    <property type="entry name" value="SERINE_THREONINE-PROTEIN KINASE NEKL-3"/>
    <property type="match status" value="1"/>
</dbReference>
<keyword evidence="4" id="KW-0547">Nucleotide-binding</keyword>
<keyword evidence="2 12" id="KW-0723">Serine/threonine-protein kinase</keyword>
<evidence type="ECO:0000313" key="12">
    <source>
        <dbReference type="EMBL" id="ABG92531.1"/>
    </source>
</evidence>
<dbReference type="AlphaFoldDB" id="Q0SIV5"/>
<feature type="compositionally biased region" description="Low complexity" evidence="9">
    <location>
        <begin position="344"/>
        <end position="358"/>
    </location>
</feature>
<proteinExistence type="predicted"/>
<evidence type="ECO:0000259" key="11">
    <source>
        <dbReference type="PROSITE" id="PS50011"/>
    </source>
</evidence>
<comment type="catalytic activity">
    <reaction evidence="7">
        <text>L-threonyl-[protein] + ATP = O-phospho-L-threonyl-[protein] + ADP + H(+)</text>
        <dbReference type="Rhea" id="RHEA:46608"/>
        <dbReference type="Rhea" id="RHEA-COMP:11060"/>
        <dbReference type="Rhea" id="RHEA-COMP:11605"/>
        <dbReference type="ChEBI" id="CHEBI:15378"/>
        <dbReference type="ChEBI" id="CHEBI:30013"/>
        <dbReference type="ChEBI" id="CHEBI:30616"/>
        <dbReference type="ChEBI" id="CHEBI:61977"/>
        <dbReference type="ChEBI" id="CHEBI:456216"/>
        <dbReference type="EC" id="2.7.11.1"/>
    </reaction>
</comment>
<dbReference type="InterPro" id="IPR000719">
    <property type="entry name" value="Prot_kinase_dom"/>
</dbReference>
<name>Q0SIV5_RHOJR</name>
<feature type="transmembrane region" description="Helical" evidence="10">
    <location>
        <begin position="301"/>
        <end position="324"/>
    </location>
</feature>
<evidence type="ECO:0000256" key="9">
    <source>
        <dbReference type="SAM" id="MobiDB-lite"/>
    </source>
</evidence>
<evidence type="ECO:0000313" key="13">
    <source>
        <dbReference type="Proteomes" id="UP000008710"/>
    </source>
</evidence>
<dbReference type="HOGENOM" id="CLU_000288_63_44_11"/>
<feature type="compositionally biased region" description="Pro residues" evidence="9">
    <location>
        <begin position="287"/>
        <end position="298"/>
    </location>
</feature>
<feature type="region of interest" description="Disordered" evidence="9">
    <location>
        <begin position="265"/>
        <end position="299"/>
    </location>
</feature>
<protein>
    <recommendedName>
        <fullName evidence="1">non-specific serine/threonine protein kinase</fullName>
        <ecNumber evidence="1">2.7.11.1</ecNumber>
    </recommendedName>
</protein>